<feature type="binding site" evidence="13">
    <location>
        <position position="346"/>
    </location>
    <ligand>
        <name>Mg(2+)</name>
        <dbReference type="ChEBI" id="CHEBI:18420"/>
        <label>1</label>
    </ligand>
</feature>
<dbReference type="PROSITE" id="PS51462">
    <property type="entry name" value="NUDIX"/>
    <property type="match status" value="1"/>
</dbReference>
<dbReference type="GO" id="GO:0005829">
    <property type="term" value="C:cytosol"/>
    <property type="evidence" value="ECO:0007669"/>
    <property type="project" value="TreeGrafter"/>
</dbReference>
<feature type="domain" description="Nudix hydrolase" evidence="15">
    <location>
        <begin position="235"/>
        <end position="380"/>
    </location>
</feature>
<evidence type="ECO:0000256" key="9">
    <source>
        <dbReference type="ARBA" id="ARBA00030162"/>
    </source>
</evidence>
<evidence type="ECO:0000313" key="17">
    <source>
        <dbReference type="Proteomes" id="UP000244810"/>
    </source>
</evidence>
<dbReference type="InterPro" id="IPR009288">
    <property type="entry name" value="AIG2-like_dom"/>
</dbReference>
<dbReference type="AlphaFoldDB" id="A0A2T7UPI4"/>
<keyword evidence="6" id="KW-0378">Hydrolase</keyword>
<dbReference type="GO" id="GO:0046872">
    <property type="term" value="F:metal ion binding"/>
    <property type="evidence" value="ECO:0007669"/>
    <property type="project" value="UniProtKB-KW"/>
</dbReference>
<feature type="binding site" evidence="13">
    <location>
        <position position="297"/>
    </location>
    <ligand>
        <name>Mg(2+)</name>
        <dbReference type="ChEBI" id="CHEBI:18420"/>
        <label>1</label>
    </ligand>
</feature>
<dbReference type="GO" id="GO:0019144">
    <property type="term" value="F:ADP-sugar diphosphatase activity"/>
    <property type="evidence" value="ECO:0007669"/>
    <property type="project" value="TreeGrafter"/>
</dbReference>
<evidence type="ECO:0000259" key="15">
    <source>
        <dbReference type="PROSITE" id="PS51462"/>
    </source>
</evidence>
<comment type="caution">
    <text evidence="16">The sequence shown here is derived from an EMBL/GenBank/DDBJ whole genome shotgun (WGS) entry which is preliminary data.</text>
</comment>
<evidence type="ECO:0000256" key="13">
    <source>
        <dbReference type="PIRSR" id="PIRSR604385-2"/>
    </source>
</evidence>
<dbReference type="NCBIfam" id="TIGR00052">
    <property type="entry name" value="nudix-type nucleoside diphosphatase, YffH/AdpP family"/>
    <property type="match status" value="1"/>
</dbReference>
<evidence type="ECO:0000256" key="11">
    <source>
        <dbReference type="ARBA" id="ARBA00033056"/>
    </source>
</evidence>
<dbReference type="CDD" id="cd06661">
    <property type="entry name" value="GGCT_like"/>
    <property type="match status" value="1"/>
</dbReference>
<dbReference type="InterPro" id="IPR004385">
    <property type="entry name" value="NDP_pyrophosphatase"/>
</dbReference>
<protein>
    <recommendedName>
        <fullName evidence="4">ADP-ribose pyrophosphatase</fullName>
        <ecNumber evidence="3">3.6.1.13</ecNumber>
    </recommendedName>
    <alternativeName>
        <fullName evidence="9">ADP-ribose diphosphatase</fullName>
    </alternativeName>
    <alternativeName>
        <fullName evidence="11">ADP-ribose phosphohydrolase</fullName>
    </alternativeName>
    <alternativeName>
        <fullName evidence="10">Adenosine diphosphoribose pyrophosphatase</fullName>
    </alternativeName>
</protein>
<keyword evidence="17" id="KW-1185">Reference proteome</keyword>
<accession>A0A2T7UPI4</accession>
<evidence type="ECO:0000256" key="3">
    <source>
        <dbReference type="ARBA" id="ARBA00012453"/>
    </source>
</evidence>
<dbReference type="PANTHER" id="PTHR11839">
    <property type="entry name" value="UDP/ADP-SUGAR PYROPHOSPHATASE"/>
    <property type="match status" value="1"/>
</dbReference>
<dbReference type="SUPFAM" id="SSF55811">
    <property type="entry name" value="Nudix"/>
    <property type="match status" value="1"/>
</dbReference>
<dbReference type="GO" id="GO:0006753">
    <property type="term" value="P:nucleoside phosphate metabolic process"/>
    <property type="evidence" value="ECO:0007669"/>
    <property type="project" value="TreeGrafter"/>
</dbReference>
<name>A0A2T7UPI4_9RHOB</name>
<dbReference type="CDD" id="cd24155">
    <property type="entry name" value="NUDIX_ADPRase"/>
    <property type="match status" value="1"/>
</dbReference>
<evidence type="ECO:0000256" key="6">
    <source>
        <dbReference type="ARBA" id="ARBA00022801"/>
    </source>
</evidence>
<evidence type="ECO:0000256" key="4">
    <source>
        <dbReference type="ARBA" id="ARBA00013297"/>
    </source>
</evidence>
<dbReference type="Proteomes" id="UP000244810">
    <property type="component" value="Unassembled WGS sequence"/>
</dbReference>
<dbReference type="PANTHER" id="PTHR11839:SF5">
    <property type="entry name" value="ADP-RIBOSE PYROPHOSPHATASE"/>
    <property type="match status" value="1"/>
</dbReference>
<keyword evidence="7 13" id="KW-0460">Magnesium</keyword>
<evidence type="ECO:0000256" key="5">
    <source>
        <dbReference type="ARBA" id="ARBA00022723"/>
    </source>
</evidence>
<reference evidence="16 17" key="1">
    <citation type="journal article" date="2011" name="Syst. Appl. Microbiol.">
        <title>Defluviimonas denitrificans gen. nov., sp. nov., and Pararhodobacter aggregans gen. nov., sp. nov., non-phototrophic Rhodobacteraceae from the biofilter of a marine aquaculture.</title>
        <authorList>
            <person name="Foesel B.U."/>
            <person name="Drake H.L."/>
            <person name="Schramm A."/>
        </authorList>
    </citation>
    <scope>NUCLEOTIDE SEQUENCE [LARGE SCALE GENOMIC DNA]</scope>
    <source>
        <strain evidence="16 17">D1-19</strain>
    </source>
</reference>
<dbReference type="InterPro" id="IPR015797">
    <property type="entry name" value="NUDIX_hydrolase-like_dom_sf"/>
</dbReference>
<feature type="binding site" evidence="13">
    <location>
        <position position="293"/>
    </location>
    <ligand>
        <name>Mg(2+)</name>
        <dbReference type="ChEBI" id="CHEBI:18420"/>
        <label>1</label>
    </ligand>
</feature>
<dbReference type="SUPFAM" id="SSF110857">
    <property type="entry name" value="Gamma-glutamyl cyclotransferase-like"/>
    <property type="match status" value="1"/>
</dbReference>
<organism evidence="16 17">
    <name type="scientific">Pararhodobacter aggregans</name>
    <dbReference type="NCBI Taxonomy" id="404875"/>
    <lineage>
        <taxon>Bacteria</taxon>
        <taxon>Pseudomonadati</taxon>
        <taxon>Pseudomonadota</taxon>
        <taxon>Alphaproteobacteria</taxon>
        <taxon>Rhodobacterales</taxon>
        <taxon>Paracoccaceae</taxon>
        <taxon>Pararhodobacter</taxon>
    </lineage>
</organism>
<gene>
    <name evidence="16" type="ORF">DDE23_15965</name>
</gene>
<dbReference type="Pfam" id="PF06094">
    <property type="entry name" value="GGACT"/>
    <property type="match status" value="1"/>
</dbReference>
<comment type="catalytic activity">
    <reaction evidence="12">
        <text>ADP-D-ribose + H2O = D-ribose 5-phosphate + AMP + 2 H(+)</text>
        <dbReference type="Rhea" id="RHEA:10412"/>
        <dbReference type="ChEBI" id="CHEBI:15377"/>
        <dbReference type="ChEBI" id="CHEBI:15378"/>
        <dbReference type="ChEBI" id="CHEBI:57967"/>
        <dbReference type="ChEBI" id="CHEBI:78346"/>
        <dbReference type="ChEBI" id="CHEBI:456215"/>
        <dbReference type="EC" id="3.6.1.13"/>
    </reaction>
</comment>
<keyword evidence="5 13" id="KW-0479">Metal-binding</keyword>
<dbReference type="EMBL" id="QDDR01000008">
    <property type="protein sequence ID" value="PVE46640.1"/>
    <property type="molecule type" value="Genomic_DNA"/>
</dbReference>
<proteinExistence type="inferred from homology"/>
<dbReference type="GO" id="GO:0047631">
    <property type="term" value="F:ADP-ribose diphosphatase activity"/>
    <property type="evidence" value="ECO:0007669"/>
    <property type="project" value="UniProtKB-EC"/>
</dbReference>
<feature type="binding site" evidence="13">
    <location>
        <position position="277"/>
    </location>
    <ligand>
        <name>Mg(2+)</name>
        <dbReference type="ChEBI" id="CHEBI:18420"/>
        <label>1</label>
    </ligand>
</feature>
<comment type="function">
    <text evidence="8">Acts on ADP-mannose and ADP-glucose as well as ADP-ribose. Prevents glycogen biosynthesis. The reaction catalyzed by this enzyme is a limiting step of the gluconeogenic process.</text>
</comment>
<comment type="similarity">
    <text evidence="2">Belongs to the Nudix hydrolase family. NudF subfamily.</text>
</comment>
<feature type="short sequence motif" description="Nudix box" evidence="14">
    <location>
        <begin position="278"/>
        <end position="300"/>
    </location>
</feature>
<evidence type="ECO:0000256" key="7">
    <source>
        <dbReference type="ARBA" id="ARBA00022842"/>
    </source>
</evidence>
<dbReference type="PROSITE" id="PS00893">
    <property type="entry name" value="NUDIX_BOX"/>
    <property type="match status" value="1"/>
</dbReference>
<evidence type="ECO:0000256" key="2">
    <source>
        <dbReference type="ARBA" id="ARBA00007482"/>
    </source>
</evidence>
<dbReference type="Gene3D" id="3.10.490.10">
    <property type="entry name" value="Gamma-glutamyl cyclotransferase-like"/>
    <property type="match status" value="1"/>
</dbReference>
<evidence type="ECO:0000256" key="10">
    <source>
        <dbReference type="ARBA" id="ARBA00030308"/>
    </source>
</evidence>
<dbReference type="OrthoDB" id="5292471at2"/>
<dbReference type="EC" id="3.6.1.13" evidence="3"/>
<dbReference type="InterPro" id="IPR000086">
    <property type="entry name" value="NUDIX_hydrolase_dom"/>
</dbReference>
<dbReference type="InterPro" id="IPR020084">
    <property type="entry name" value="NUDIX_hydrolase_CS"/>
</dbReference>
<evidence type="ECO:0000256" key="14">
    <source>
        <dbReference type="PIRSR" id="PIRSR604385-3"/>
    </source>
</evidence>
<evidence type="ECO:0000256" key="1">
    <source>
        <dbReference type="ARBA" id="ARBA00001946"/>
    </source>
</evidence>
<comment type="cofactor">
    <cofactor evidence="1 13">
        <name>Mg(2+)</name>
        <dbReference type="ChEBI" id="CHEBI:18420"/>
    </cofactor>
</comment>
<sequence length="392" mass="42536">MSLTAAWSVAGMTDKPLFLFGTLRYPPVLEAVAGVRLDYEPATLSDHAVTEAQAPGGGTLHFPLLVARPGAEAPGALIRPGAAARAALDLYERIFEYHPVQVIAQTAGGPVEALLYQTADEHWLPGPDWSLDAWAAAHGGLAAEVAAEVMALSREHPAAVLRRRYPLLAGHVASRRRARNDAAPATRRRAARPGDVTVEERRTPYAMVFAVEENRVRFRHHDGTDSAPVERAAFVLTDAVTLLPYDPTRDLVLLVEQFRFAPFVRDDANPWTLEAIAGRIDAGETPEAAARREAAEEAGLEIRALHRVARYYSSPGAVAEFLYSYLALVDLPEGAEGIHGLPSEHEDIRTHLIPFAEAMAMLETGEIANGPLVISLQWLALNRARLRGAQSA</sequence>
<evidence type="ECO:0000256" key="8">
    <source>
        <dbReference type="ARBA" id="ARBA00025164"/>
    </source>
</evidence>
<evidence type="ECO:0000313" key="16">
    <source>
        <dbReference type="EMBL" id="PVE46640.1"/>
    </source>
</evidence>
<dbReference type="Gene3D" id="3.90.79.10">
    <property type="entry name" value="Nucleoside Triphosphate Pyrophosphohydrolase"/>
    <property type="match status" value="1"/>
</dbReference>
<dbReference type="InterPro" id="IPR013024">
    <property type="entry name" value="GGCT-like"/>
</dbReference>
<dbReference type="Pfam" id="PF00293">
    <property type="entry name" value="NUDIX"/>
    <property type="match status" value="1"/>
</dbReference>
<evidence type="ECO:0000256" key="12">
    <source>
        <dbReference type="ARBA" id="ARBA00049546"/>
    </source>
</evidence>
<dbReference type="GO" id="GO:0019693">
    <property type="term" value="P:ribose phosphate metabolic process"/>
    <property type="evidence" value="ECO:0007669"/>
    <property type="project" value="TreeGrafter"/>
</dbReference>
<dbReference type="InterPro" id="IPR036568">
    <property type="entry name" value="GGCT-like_sf"/>
</dbReference>